<dbReference type="GO" id="GO:0006825">
    <property type="term" value="P:copper ion transport"/>
    <property type="evidence" value="ECO:0007669"/>
    <property type="project" value="InterPro"/>
</dbReference>
<dbReference type="InterPro" id="IPR032694">
    <property type="entry name" value="CopC/D"/>
</dbReference>
<evidence type="ECO:0000256" key="6">
    <source>
        <dbReference type="ARBA" id="ARBA00022723"/>
    </source>
</evidence>
<dbReference type="EMBL" id="JACHJR010000001">
    <property type="protein sequence ID" value="MBB4944867.1"/>
    <property type="molecule type" value="Genomic_DNA"/>
</dbReference>
<comment type="similarity">
    <text evidence="3">Belongs to the CopC family.</text>
</comment>
<evidence type="ECO:0000256" key="4">
    <source>
        <dbReference type="ARBA" id="ARBA00022475"/>
    </source>
</evidence>
<dbReference type="InterPro" id="IPR008620">
    <property type="entry name" value="FixH"/>
</dbReference>
<feature type="transmembrane region" description="Helical" evidence="13">
    <location>
        <begin position="382"/>
        <end position="400"/>
    </location>
</feature>
<proteinExistence type="inferred from homology"/>
<dbReference type="Pfam" id="PF04234">
    <property type="entry name" value="CopC"/>
    <property type="match status" value="1"/>
</dbReference>
<feature type="signal peptide" evidence="14">
    <location>
        <begin position="1"/>
        <end position="37"/>
    </location>
</feature>
<dbReference type="FunFam" id="2.60.40.1220:FF:000001">
    <property type="entry name" value="CopC domain-containing protein YobA"/>
    <property type="match status" value="1"/>
</dbReference>
<feature type="transmembrane region" description="Helical" evidence="13">
    <location>
        <begin position="163"/>
        <end position="183"/>
    </location>
</feature>
<dbReference type="GO" id="GO:0005507">
    <property type="term" value="F:copper ion binding"/>
    <property type="evidence" value="ECO:0007669"/>
    <property type="project" value="InterPro"/>
</dbReference>
<keyword evidence="7 14" id="KW-0732">Signal</keyword>
<dbReference type="Gene3D" id="2.60.40.1220">
    <property type="match status" value="1"/>
</dbReference>
<dbReference type="AlphaFoldDB" id="A0A7W7S711"/>
<reference evidence="17 18" key="1">
    <citation type="submission" date="2020-08" db="EMBL/GenBank/DDBJ databases">
        <title>Sequencing the genomes of 1000 actinobacteria strains.</title>
        <authorList>
            <person name="Klenk H.-P."/>
        </authorList>
    </citation>
    <scope>NUCLEOTIDE SEQUENCE [LARGE SCALE GENOMIC DNA]</scope>
    <source>
        <strain evidence="17 18">DSM 44786</strain>
    </source>
</reference>
<dbReference type="InterPro" id="IPR014755">
    <property type="entry name" value="Cu-Rt/internalin_Ig-like"/>
</dbReference>
<feature type="transmembrane region" description="Helical" evidence="13">
    <location>
        <begin position="240"/>
        <end position="262"/>
    </location>
</feature>
<evidence type="ECO:0000256" key="12">
    <source>
        <dbReference type="ARBA" id="ARBA00070395"/>
    </source>
</evidence>
<dbReference type="GO" id="GO:0005886">
    <property type="term" value="C:plasma membrane"/>
    <property type="evidence" value="ECO:0007669"/>
    <property type="project" value="UniProtKB-SubCell"/>
</dbReference>
<evidence type="ECO:0000256" key="3">
    <source>
        <dbReference type="ARBA" id="ARBA00010509"/>
    </source>
</evidence>
<evidence type="ECO:0000313" key="17">
    <source>
        <dbReference type="EMBL" id="MBB4944867.1"/>
    </source>
</evidence>
<dbReference type="RefSeq" id="WP_184911099.1">
    <property type="nucleotide sequence ID" value="NZ_JACHJR010000001.1"/>
</dbReference>
<feature type="transmembrane region" description="Helical" evidence="13">
    <location>
        <begin position="274"/>
        <end position="294"/>
    </location>
</feature>
<dbReference type="PANTHER" id="PTHR34820">
    <property type="entry name" value="INNER MEMBRANE PROTEIN YEBZ"/>
    <property type="match status" value="1"/>
</dbReference>
<dbReference type="SUPFAM" id="SSF81296">
    <property type="entry name" value="E set domains"/>
    <property type="match status" value="1"/>
</dbReference>
<dbReference type="GO" id="GO:0046688">
    <property type="term" value="P:response to copper ion"/>
    <property type="evidence" value="ECO:0007669"/>
    <property type="project" value="InterPro"/>
</dbReference>
<keyword evidence="18" id="KW-1185">Reference proteome</keyword>
<dbReference type="InterPro" id="IPR008457">
    <property type="entry name" value="Cu-R_CopD_dom"/>
</dbReference>
<dbReference type="Pfam" id="PF05425">
    <property type="entry name" value="CopD"/>
    <property type="match status" value="1"/>
</dbReference>
<evidence type="ECO:0000256" key="9">
    <source>
        <dbReference type="ARBA" id="ARBA00022989"/>
    </source>
</evidence>
<feature type="transmembrane region" description="Helical" evidence="13">
    <location>
        <begin position="314"/>
        <end position="333"/>
    </location>
</feature>
<keyword evidence="6" id="KW-0479">Metal-binding</keyword>
<dbReference type="GO" id="GO:0042597">
    <property type="term" value="C:periplasmic space"/>
    <property type="evidence" value="ECO:0007669"/>
    <property type="project" value="UniProtKB-SubCell"/>
</dbReference>
<organism evidence="17 18">
    <name type="scientific">Kitasatospora gansuensis</name>
    <dbReference type="NCBI Taxonomy" id="258050"/>
    <lineage>
        <taxon>Bacteria</taxon>
        <taxon>Bacillati</taxon>
        <taxon>Actinomycetota</taxon>
        <taxon>Actinomycetes</taxon>
        <taxon>Kitasatosporales</taxon>
        <taxon>Streptomycetaceae</taxon>
        <taxon>Kitasatospora</taxon>
    </lineage>
</organism>
<dbReference type="Pfam" id="PF05751">
    <property type="entry name" value="FixH"/>
    <property type="match status" value="1"/>
</dbReference>
<evidence type="ECO:0000256" key="8">
    <source>
        <dbReference type="ARBA" id="ARBA00022764"/>
    </source>
</evidence>
<feature type="transmembrane region" description="Helical" evidence="13">
    <location>
        <begin position="421"/>
        <end position="439"/>
    </location>
</feature>
<keyword evidence="4" id="KW-1003">Cell membrane</keyword>
<dbReference type="InterPro" id="IPR007348">
    <property type="entry name" value="CopC_dom"/>
</dbReference>
<accession>A0A7W7S711</accession>
<keyword evidence="10" id="KW-0186">Copper</keyword>
<comment type="subcellular location">
    <subcellularLocation>
        <location evidence="2">Cell membrane</location>
        <topology evidence="2">Multi-pass membrane protein</topology>
    </subcellularLocation>
    <subcellularLocation>
        <location evidence="1">Periplasm</location>
    </subcellularLocation>
</comment>
<dbReference type="PANTHER" id="PTHR34820:SF4">
    <property type="entry name" value="INNER MEMBRANE PROTEIN YEBZ"/>
    <property type="match status" value="1"/>
</dbReference>
<keyword evidence="5 13" id="KW-0812">Transmembrane</keyword>
<evidence type="ECO:0000259" key="15">
    <source>
        <dbReference type="Pfam" id="PF04234"/>
    </source>
</evidence>
<evidence type="ECO:0000256" key="2">
    <source>
        <dbReference type="ARBA" id="ARBA00004651"/>
    </source>
</evidence>
<evidence type="ECO:0000256" key="1">
    <source>
        <dbReference type="ARBA" id="ARBA00004418"/>
    </source>
</evidence>
<evidence type="ECO:0000256" key="11">
    <source>
        <dbReference type="ARBA" id="ARBA00023136"/>
    </source>
</evidence>
<feature type="transmembrane region" description="Helical" evidence="13">
    <location>
        <begin position="195"/>
        <end position="213"/>
    </location>
</feature>
<keyword evidence="11 13" id="KW-0472">Membrane</keyword>
<evidence type="ECO:0000256" key="10">
    <source>
        <dbReference type="ARBA" id="ARBA00023008"/>
    </source>
</evidence>
<sequence>MTERFLRIRRRLIGVLIALCAAALMVLGAAGTAAAHAALVSTDPAQNSVVPSAPTAVTLTFSEGVTLSADSVRVLDPAGKQVDAGDSGRADGKGDTARVTLRPGLGNGTYTVAWRAVSDDSHPVGGAFTFSIGAPSATVVPADSAQGVKTDGLISFMYDTGRVAAYAAFALLAGAVAFVLICWPAGAAVKQVQQLLVGGWLGLLLSTLVLLLLRGSYERGSKIAQAADPALAHVALDGRIYTALAVRLLLLALSGVYLAVLVGQLGQPGEERPAGSRLGVTGVLLAVGLAATWVGTDHSAVGIQVWLSLPTATLHLLAMAAWLGGLVTLLVGLRQGVGAASVRRFSRLAFGSVTVLVLTGVYQSWRGVGSWSALTGTEYGRLLLIKIGCVAVMLGAAWFSRRWIARPAADGADGAAGLRRSVLVEAVVAVAVLVVTTMLTSAPPGRVAQEVAALPPGPVAAVGRAVELRLPYETGGRTANAKGVATLGVAPVAVGNNTVRLRLTDPAGQPVEVAEIELTFTLPAKDLGPLTVALKAEGTGSWSGTAQLPLAGEWVASVAVRTSDIDQATSVQQLTIGS</sequence>
<feature type="domain" description="Copper resistance protein D" evidence="16">
    <location>
        <begin position="340"/>
        <end position="439"/>
    </location>
</feature>
<protein>
    <recommendedName>
        <fullName evidence="12">Protein YobA</fullName>
    </recommendedName>
</protein>
<comment type="caution">
    <text evidence="17">The sequence shown here is derived from an EMBL/GenBank/DDBJ whole genome shotgun (WGS) entry which is preliminary data.</text>
</comment>
<evidence type="ECO:0000313" key="18">
    <source>
        <dbReference type="Proteomes" id="UP000573327"/>
    </source>
</evidence>
<dbReference type="InterPro" id="IPR014756">
    <property type="entry name" value="Ig_E-set"/>
</dbReference>
<feature type="chain" id="PRO_5031094204" description="Protein YobA" evidence="14">
    <location>
        <begin position="38"/>
        <end position="578"/>
    </location>
</feature>
<evidence type="ECO:0000256" key="7">
    <source>
        <dbReference type="ARBA" id="ARBA00022729"/>
    </source>
</evidence>
<keyword evidence="9 13" id="KW-1133">Transmembrane helix</keyword>
<keyword evidence="8" id="KW-0574">Periplasm</keyword>
<name>A0A7W7S711_9ACTN</name>
<evidence type="ECO:0000256" key="5">
    <source>
        <dbReference type="ARBA" id="ARBA00022692"/>
    </source>
</evidence>
<gene>
    <name evidence="17" type="ORF">F4556_000402</name>
</gene>
<evidence type="ECO:0000256" key="13">
    <source>
        <dbReference type="SAM" id="Phobius"/>
    </source>
</evidence>
<evidence type="ECO:0000256" key="14">
    <source>
        <dbReference type="SAM" id="SignalP"/>
    </source>
</evidence>
<dbReference type="Proteomes" id="UP000573327">
    <property type="component" value="Unassembled WGS sequence"/>
</dbReference>
<feature type="domain" description="CopC" evidence="15">
    <location>
        <begin position="36"/>
        <end position="132"/>
    </location>
</feature>
<feature type="transmembrane region" description="Helical" evidence="13">
    <location>
        <begin position="345"/>
        <end position="362"/>
    </location>
</feature>
<evidence type="ECO:0000259" key="16">
    <source>
        <dbReference type="Pfam" id="PF05425"/>
    </source>
</evidence>